<evidence type="ECO:0000256" key="7">
    <source>
        <dbReference type="ARBA" id="ARBA00023180"/>
    </source>
</evidence>
<keyword evidence="4 8" id="KW-0812">Transmembrane</keyword>
<evidence type="ECO:0000313" key="9">
    <source>
        <dbReference type="EMBL" id="OJD26160.1"/>
    </source>
</evidence>
<name>A0A1J9QCI6_9EURO</name>
<keyword evidence="3" id="KW-0808">Transferase</keyword>
<evidence type="ECO:0000256" key="2">
    <source>
        <dbReference type="ARBA" id="ARBA00022676"/>
    </source>
</evidence>
<dbReference type="EMBL" id="LGTZ01000265">
    <property type="protein sequence ID" value="OJD26160.1"/>
    <property type="molecule type" value="Genomic_DNA"/>
</dbReference>
<proteinExistence type="predicted"/>
<evidence type="ECO:0000256" key="1">
    <source>
        <dbReference type="ARBA" id="ARBA00004370"/>
    </source>
</evidence>
<keyword evidence="7" id="KW-0325">Glycoprotein</keyword>
<dbReference type="GO" id="GO:0016757">
    <property type="term" value="F:glycosyltransferase activity"/>
    <property type="evidence" value="ECO:0007669"/>
    <property type="project" value="UniProtKB-KW"/>
</dbReference>
<accession>A0A1J9QCI6</accession>
<evidence type="ECO:0000256" key="5">
    <source>
        <dbReference type="ARBA" id="ARBA00022989"/>
    </source>
</evidence>
<dbReference type="Proteomes" id="UP000242791">
    <property type="component" value="Unassembled WGS sequence"/>
</dbReference>
<dbReference type="InterPro" id="IPR029044">
    <property type="entry name" value="Nucleotide-diphossugar_trans"/>
</dbReference>
<keyword evidence="6 8" id="KW-0472">Membrane</keyword>
<protein>
    <recommendedName>
        <fullName evidence="11">Glycosyltransferase 2-like domain-containing protein</fullName>
    </recommendedName>
</protein>
<organism evidence="9 10">
    <name type="scientific">Blastomyces percursus</name>
    <dbReference type="NCBI Taxonomy" id="1658174"/>
    <lineage>
        <taxon>Eukaryota</taxon>
        <taxon>Fungi</taxon>
        <taxon>Dikarya</taxon>
        <taxon>Ascomycota</taxon>
        <taxon>Pezizomycotina</taxon>
        <taxon>Eurotiomycetes</taxon>
        <taxon>Eurotiomycetidae</taxon>
        <taxon>Onygenales</taxon>
        <taxon>Ajellomycetaceae</taxon>
        <taxon>Blastomyces</taxon>
    </lineage>
</organism>
<dbReference type="Pfam" id="PF13641">
    <property type="entry name" value="Glyco_tranf_2_3"/>
    <property type="match status" value="1"/>
</dbReference>
<sequence length="405" mass="47287">MEYRTLFWFLFCYRYVRLVVNCIAVLLYKPIPPPENPSFTSRDVTVIVPTLEGHGEQFMETLKTICTAKPHEIILSTVDKNRKKAEETANYIRECLQIRVKVTSVPNPNKRHQTVVAIDEVDIAQTAIIILADDDVQWPPNPFPLFLAPFQDPKMGGVATRQCLLRTDNLGFFKRVFEFLGALYLERRNFDCTATMFMDGGVPCLSGRTLILRTIMVKDTAFRRYFLNEKWFWMPLSADDDNSITRWIINHGWKMYFQNLPGAEVKTTLESDLKFLKQCIRWSRSNWRSNLRSLLERATWRRYPWSTYAVFLSTPTQLTIVTEPLLIWLCHKMTEADAMLRLRSILQLLGFIASTKFIKLVGHYRQHPWDLVLFPVSILFGYFHGLIKIYSLFTLGKATWGNREC</sequence>
<keyword evidence="2" id="KW-0328">Glycosyltransferase</keyword>
<dbReference type="SUPFAM" id="SSF53448">
    <property type="entry name" value="Nucleotide-diphospho-sugar transferases"/>
    <property type="match status" value="1"/>
</dbReference>
<evidence type="ECO:0000256" key="4">
    <source>
        <dbReference type="ARBA" id="ARBA00022692"/>
    </source>
</evidence>
<reference evidence="9 10" key="1">
    <citation type="submission" date="2015-08" db="EMBL/GenBank/DDBJ databases">
        <title>Emmonsia species relationships and genome sequence.</title>
        <authorList>
            <person name="Cuomo C.A."/>
            <person name="Schwartz I.S."/>
            <person name="Kenyon C."/>
            <person name="De Hoog G.S."/>
            <person name="Govender N.P."/>
            <person name="Botha A."/>
            <person name="Moreno L."/>
            <person name="De Vries M."/>
            <person name="Munoz J.F."/>
            <person name="Stielow J.B."/>
        </authorList>
    </citation>
    <scope>NUCLEOTIDE SEQUENCE [LARGE SCALE GENOMIC DNA]</scope>
    <source>
        <strain evidence="9 10">EI222</strain>
    </source>
</reference>
<evidence type="ECO:0000256" key="3">
    <source>
        <dbReference type="ARBA" id="ARBA00022679"/>
    </source>
</evidence>
<evidence type="ECO:0000256" key="8">
    <source>
        <dbReference type="SAM" id="Phobius"/>
    </source>
</evidence>
<keyword evidence="10" id="KW-1185">Reference proteome</keyword>
<dbReference type="OrthoDB" id="4183108at2759"/>
<dbReference type="InterPro" id="IPR052427">
    <property type="entry name" value="Glycosyltrans_GT2/GT47"/>
</dbReference>
<evidence type="ECO:0000256" key="6">
    <source>
        <dbReference type="ARBA" id="ARBA00023136"/>
    </source>
</evidence>
<dbReference type="PANTHER" id="PTHR47844">
    <property type="entry name" value="SYNTHASE CPS1, PUTATIVE (AFU_ORTHOLOGUE AFUA_7G02500)-RELATED"/>
    <property type="match status" value="1"/>
</dbReference>
<dbReference type="GO" id="GO:0016020">
    <property type="term" value="C:membrane"/>
    <property type="evidence" value="ECO:0007669"/>
    <property type="project" value="UniProtKB-SubCell"/>
</dbReference>
<evidence type="ECO:0000313" key="10">
    <source>
        <dbReference type="Proteomes" id="UP000242791"/>
    </source>
</evidence>
<comment type="subcellular location">
    <subcellularLocation>
        <location evidence="1">Membrane</location>
    </subcellularLocation>
</comment>
<dbReference type="VEuPathDB" id="FungiDB:ACJ73_02470"/>
<comment type="caution">
    <text evidence="9">The sequence shown here is derived from an EMBL/GenBank/DDBJ whole genome shotgun (WGS) entry which is preliminary data.</text>
</comment>
<evidence type="ECO:0008006" key="11">
    <source>
        <dbReference type="Google" id="ProtNLM"/>
    </source>
</evidence>
<keyword evidence="5 8" id="KW-1133">Transmembrane helix</keyword>
<dbReference type="STRING" id="1658174.A0A1J9QCI6"/>
<dbReference type="PANTHER" id="PTHR47844:SF1">
    <property type="entry name" value="EXOSTOSIN-LIKE 2"/>
    <property type="match status" value="1"/>
</dbReference>
<feature type="transmembrane region" description="Helical" evidence="8">
    <location>
        <begin position="372"/>
        <end position="393"/>
    </location>
</feature>
<dbReference type="AlphaFoldDB" id="A0A1J9QCI6"/>
<dbReference type="Gene3D" id="3.90.550.10">
    <property type="entry name" value="Spore Coat Polysaccharide Biosynthesis Protein SpsA, Chain A"/>
    <property type="match status" value="1"/>
</dbReference>
<gene>
    <name evidence="9" type="ORF">ACJ73_02470</name>
</gene>